<comment type="caution">
    <text evidence="4">The sequence shown here is derived from an EMBL/GenBank/DDBJ whole genome shotgun (WGS) entry which is preliminary data.</text>
</comment>
<evidence type="ECO:0000256" key="1">
    <source>
        <dbReference type="ARBA" id="ARBA00007637"/>
    </source>
</evidence>
<dbReference type="InterPro" id="IPR001509">
    <property type="entry name" value="Epimerase_deHydtase"/>
</dbReference>
<proteinExistence type="inferred from homology"/>
<accession>A0ABN9WZ77</accession>
<comment type="similarity">
    <text evidence="1">Belongs to the NAD(P)-dependent epimerase/dehydratase family.</text>
</comment>
<feature type="transmembrane region" description="Helical" evidence="2">
    <location>
        <begin position="158"/>
        <end position="182"/>
    </location>
</feature>
<organism evidence="4 5">
    <name type="scientific">Prorocentrum cordatum</name>
    <dbReference type="NCBI Taxonomy" id="2364126"/>
    <lineage>
        <taxon>Eukaryota</taxon>
        <taxon>Sar</taxon>
        <taxon>Alveolata</taxon>
        <taxon>Dinophyceae</taxon>
        <taxon>Prorocentrales</taxon>
        <taxon>Prorocentraceae</taxon>
        <taxon>Prorocentrum</taxon>
    </lineage>
</organism>
<dbReference type="SUPFAM" id="SSF50249">
    <property type="entry name" value="Nucleic acid-binding proteins"/>
    <property type="match status" value="1"/>
</dbReference>
<dbReference type="Gene3D" id="2.40.50.140">
    <property type="entry name" value="Nucleic acid-binding proteins"/>
    <property type="match status" value="1"/>
</dbReference>
<evidence type="ECO:0000313" key="5">
    <source>
        <dbReference type="Proteomes" id="UP001189429"/>
    </source>
</evidence>
<dbReference type="Gene3D" id="3.40.50.720">
    <property type="entry name" value="NAD(P)-binding Rossmann-like Domain"/>
    <property type="match status" value="1"/>
</dbReference>
<dbReference type="Proteomes" id="UP001189429">
    <property type="component" value="Unassembled WGS sequence"/>
</dbReference>
<dbReference type="InterPro" id="IPR012340">
    <property type="entry name" value="NA-bd_OB-fold"/>
</dbReference>
<dbReference type="Pfam" id="PF00313">
    <property type="entry name" value="CSD"/>
    <property type="match status" value="1"/>
</dbReference>
<evidence type="ECO:0000256" key="2">
    <source>
        <dbReference type="SAM" id="Phobius"/>
    </source>
</evidence>
<dbReference type="CDD" id="cd04458">
    <property type="entry name" value="CSP_CDS"/>
    <property type="match status" value="1"/>
</dbReference>
<dbReference type="EMBL" id="CAUYUJ010019586">
    <property type="protein sequence ID" value="CAK0892255.1"/>
    <property type="molecule type" value="Genomic_DNA"/>
</dbReference>
<gene>
    <name evidence="4" type="ORF">PCOR1329_LOCUS71966</name>
</gene>
<evidence type="ECO:0000259" key="3">
    <source>
        <dbReference type="PROSITE" id="PS51857"/>
    </source>
</evidence>
<dbReference type="SUPFAM" id="SSF51735">
    <property type="entry name" value="NAD(P)-binding Rossmann-fold domains"/>
    <property type="match status" value="1"/>
</dbReference>
<dbReference type="InterPro" id="IPR011129">
    <property type="entry name" value="CSD"/>
</dbReference>
<dbReference type="InterPro" id="IPR002059">
    <property type="entry name" value="CSP_DNA-bd"/>
</dbReference>
<sequence length="561" mass="60699">MPTGKVKKFFEDKGFGFITPDDGSDDVFLHRKVHGDGQDRTAYIEEGASVTYEVEWDDRKGKYSAAEVVGAVAVVEAAGAAVGKEKVEAADEEDHETQEQFGPVVPVMPYKTDDEAAVARGPGAGSGDGCSSFCVSAAPEQPGDDPQHKAQSWLRYRLLLSSLGARPILLFALGCFTLGFLLRSALHPPATGARPKPGELVLVTGGSGFIGSTLVQQLLGLGYVVRVLDNLETGNLQFLDLRHPRLEFVLGDILDRAAVRRAMAGVRGVFHLAAASKVLPSLRSPKMATFNIEQNAVGTSNILEAANETHLVRKVVFAASSTYYGNQDIPFHEQDPFVPTSPYAASKYMGELEMLTNDQLYNIPTLSLRFFMVYGPRNPSEGAYSIVTGIFLKRLFAGKPLVIEGDGQQFRDFVHVEDVARACVLSYQSPVRGTVINIGTGEAHTVQQVADLVSPNQERAPARKNDMRGTTADTCRAKSLLHFSAEYDFVATMRAMIADSLAGRGEYLSPMWEDEQVIAAVERRLRGWTAADAKGRAALLRDAARGDPGFLAGLLSEVGAR</sequence>
<keyword evidence="2" id="KW-0472">Membrane</keyword>
<keyword evidence="2" id="KW-0812">Transmembrane</keyword>
<dbReference type="PROSITE" id="PS51857">
    <property type="entry name" value="CSD_2"/>
    <property type="match status" value="1"/>
</dbReference>
<reference evidence="4" key="1">
    <citation type="submission" date="2023-10" db="EMBL/GenBank/DDBJ databases">
        <authorList>
            <person name="Chen Y."/>
            <person name="Shah S."/>
            <person name="Dougan E. K."/>
            <person name="Thang M."/>
            <person name="Chan C."/>
        </authorList>
    </citation>
    <scope>NUCLEOTIDE SEQUENCE [LARGE SCALE GENOMIC DNA]</scope>
</reference>
<dbReference type="InterPro" id="IPR036291">
    <property type="entry name" value="NAD(P)-bd_dom_sf"/>
</dbReference>
<evidence type="ECO:0000313" key="4">
    <source>
        <dbReference type="EMBL" id="CAK0892255.1"/>
    </source>
</evidence>
<keyword evidence="5" id="KW-1185">Reference proteome</keyword>
<protein>
    <recommendedName>
        <fullName evidence="3">CSD domain-containing protein</fullName>
    </recommendedName>
</protein>
<dbReference type="SMART" id="SM00357">
    <property type="entry name" value="CSP"/>
    <property type="match status" value="1"/>
</dbReference>
<name>A0ABN9WZ77_9DINO</name>
<feature type="domain" description="CSD" evidence="3">
    <location>
        <begin position="1"/>
        <end position="70"/>
    </location>
</feature>
<keyword evidence="2" id="KW-1133">Transmembrane helix</keyword>
<dbReference type="PANTHER" id="PTHR43000">
    <property type="entry name" value="DTDP-D-GLUCOSE 4,6-DEHYDRATASE-RELATED"/>
    <property type="match status" value="1"/>
</dbReference>
<dbReference type="Pfam" id="PF01370">
    <property type="entry name" value="Epimerase"/>
    <property type="match status" value="1"/>
</dbReference>